<dbReference type="Pfam" id="PF00581">
    <property type="entry name" value="Rhodanese"/>
    <property type="match status" value="1"/>
</dbReference>
<dbReference type="CDD" id="cd00158">
    <property type="entry name" value="RHOD"/>
    <property type="match status" value="1"/>
</dbReference>
<dbReference type="Gene3D" id="3.40.250.10">
    <property type="entry name" value="Rhodanese-like domain"/>
    <property type="match status" value="1"/>
</dbReference>
<organism evidence="2 3">
    <name type="scientific">Acetivibrio ethanolgignens</name>
    <dbReference type="NCBI Taxonomy" id="290052"/>
    <lineage>
        <taxon>Bacteria</taxon>
        <taxon>Bacillati</taxon>
        <taxon>Bacillota</taxon>
        <taxon>Clostridia</taxon>
        <taxon>Eubacteriales</taxon>
        <taxon>Oscillospiraceae</taxon>
        <taxon>Acetivibrio</taxon>
    </lineage>
</organism>
<dbReference type="PROSITE" id="PS50206">
    <property type="entry name" value="RHODANESE_3"/>
    <property type="match status" value="1"/>
</dbReference>
<name>A0A0V8QIY7_9FIRM</name>
<keyword evidence="3" id="KW-1185">Reference proteome</keyword>
<dbReference type="STRING" id="290052.ASU35_06475"/>
<proteinExistence type="predicted"/>
<gene>
    <name evidence="2" type="ORF">ASU35_06475</name>
</gene>
<reference evidence="2 3" key="1">
    <citation type="submission" date="2015-11" db="EMBL/GenBank/DDBJ databases">
        <title>Butyribacter intestini gen. nov., sp. nov., a butyric acid-producing bacterium of the family Lachnospiraceae isolated from the human faeces.</title>
        <authorList>
            <person name="Zou Y."/>
            <person name="Xue W."/>
            <person name="Luo G."/>
            <person name="Lv M."/>
        </authorList>
    </citation>
    <scope>NUCLEOTIDE SEQUENCE [LARGE SCALE GENOMIC DNA]</scope>
    <source>
        <strain evidence="2 3">ACET-33324</strain>
    </source>
</reference>
<evidence type="ECO:0000313" key="3">
    <source>
        <dbReference type="Proteomes" id="UP000054874"/>
    </source>
</evidence>
<sequence>MSIFGFFKQADINAGVQEFLKTEKAVLLDVRTKEEYESGHIENSENIPLQQIEKVLAKITDKDTPLFVYCQSGARSSSATSALKQMGFSHVTNIGGISSYRGKVVKG</sequence>
<dbReference type="SUPFAM" id="SSF52821">
    <property type="entry name" value="Rhodanese/Cell cycle control phosphatase"/>
    <property type="match status" value="1"/>
</dbReference>
<feature type="domain" description="Rhodanese" evidence="1">
    <location>
        <begin position="21"/>
        <end position="105"/>
    </location>
</feature>
<dbReference type="RefSeq" id="WP_058351602.1">
    <property type="nucleotide sequence ID" value="NZ_CABMMD010000035.1"/>
</dbReference>
<dbReference type="SMART" id="SM00450">
    <property type="entry name" value="RHOD"/>
    <property type="match status" value="1"/>
</dbReference>
<keyword evidence="2" id="KW-0808">Transferase</keyword>
<dbReference type="Proteomes" id="UP000054874">
    <property type="component" value="Unassembled WGS sequence"/>
</dbReference>
<dbReference type="PANTHER" id="PTHR43031:SF1">
    <property type="entry name" value="PYRIDINE NUCLEOTIDE-DISULPHIDE OXIDOREDUCTASE"/>
    <property type="match status" value="1"/>
</dbReference>
<dbReference type="PANTHER" id="PTHR43031">
    <property type="entry name" value="FAD-DEPENDENT OXIDOREDUCTASE"/>
    <property type="match status" value="1"/>
</dbReference>
<dbReference type="InterPro" id="IPR036873">
    <property type="entry name" value="Rhodanese-like_dom_sf"/>
</dbReference>
<protein>
    <submittedName>
        <fullName evidence="2">Sulfurtransferase</fullName>
    </submittedName>
</protein>
<comment type="caution">
    <text evidence="2">The sequence shown here is derived from an EMBL/GenBank/DDBJ whole genome shotgun (WGS) entry which is preliminary data.</text>
</comment>
<accession>A0A0V8QIY7</accession>
<dbReference type="InterPro" id="IPR001763">
    <property type="entry name" value="Rhodanese-like_dom"/>
</dbReference>
<dbReference type="GeneID" id="78316607"/>
<dbReference type="EMBL" id="LNAM01000035">
    <property type="protein sequence ID" value="KSV60198.1"/>
    <property type="molecule type" value="Genomic_DNA"/>
</dbReference>
<dbReference type="GO" id="GO:0016740">
    <property type="term" value="F:transferase activity"/>
    <property type="evidence" value="ECO:0007669"/>
    <property type="project" value="UniProtKB-KW"/>
</dbReference>
<dbReference type="InterPro" id="IPR050229">
    <property type="entry name" value="GlpE_sulfurtransferase"/>
</dbReference>
<dbReference type="AlphaFoldDB" id="A0A0V8QIY7"/>
<evidence type="ECO:0000313" key="2">
    <source>
        <dbReference type="EMBL" id="KSV60198.1"/>
    </source>
</evidence>
<evidence type="ECO:0000259" key="1">
    <source>
        <dbReference type="PROSITE" id="PS50206"/>
    </source>
</evidence>
<dbReference type="OrthoDB" id="9800872at2"/>